<evidence type="ECO:0000259" key="5">
    <source>
        <dbReference type="Pfam" id="PF04542"/>
    </source>
</evidence>
<proteinExistence type="inferred from homology"/>
<dbReference type="InterPro" id="IPR036388">
    <property type="entry name" value="WH-like_DNA-bd_sf"/>
</dbReference>
<comment type="caution">
    <text evidence="7">The sequence shown here is derived from an EMBL/GenBank/DDBJ whole genome shotgun (WGS) entry which is preliminary data.</text>
</comment>
<dbReference type="InterPro" id="IPR013325">
    <property type="entry name" value="RNA_pol_sigma_r2"/>
</dbReference>
<dbReference type="InterPro" id="IPR007627">
    <property type="entry name" value="RNA_pol_sigma70_r2"/>
</dbReference>
<dbReference type="CDD" id="cd06171">
    <property type="entry name" value="Sigma70_r4"/>
    <property type="match status" value="1"/>
</dbReference>
<evidence type="ECO:0000256" key="2">
    <source>
        <dbReference type="ARBA" id="ARBA00023015"/>
    </source>
</evidence>
<evidence type="ECO:0000256" key="1">
    <source>
        <dbReference type="ARBA" id="ARBA00010641"/>
    </source>
</evidence>
<keyword evidence="3" id="KW-0731">Sigma factor</keyword>
<dbReference type="InterPro" id="IPR013324">
    <property type="entry name" value="RNA_pol_sigma_r3/r4-like"/>
</dbReference>
<evidence type="ECO:0000256" key="3">
    <source>
        <dbReference type="ARBA" id="ARBA00023082"/>
    </source>
</evidence>
<evidence type="ECO:0000313" key="7">
    <source>
        <dbReference type="EMBL" id="HIX03939.1"/>
    </source>
</evidence>
<reference evidence="7" key="1">
    <citation type="journal article" date="2021" name="PeerJ">
        <title>Extensive microbial diversity within the chicken gut microbiome revealed by metagenomics and culture.</title>
        <authorList>
            <person name="Gilroy R."/>
            <person name="Ravi A."/>
            <person name="Getino M."/>
            <person name="Pursley I."/>
            <person name="Horton D.L."/>
            <person name="Alikhan N.F."/>
            <person name="Baker D."/>
            <person name="Gharbi K."/>
            <person name="Hall N."/>
            <person name="Watson M."/>
            <person name="Adriaenssens E.M."/>
            <person name="Foster-Nyarko E."/>
            <person name="Jarju S."/>
            <person name="Secka A."/>
            <person name="Antonio M."/>
            <person name="Oren A."/>
            <person name="Chaudhuri R.R."/>
            <person name="La Ragione R."/>
            <person name="Hildebrand F."/>
            <person name="Pallen M.J."/>
        </authorList>
    </citation>
    <scope>NUCLEOTIDE SEQUENCE</scope>
    <source>
        <strain evidence="7">23274</strain>
    </source>
</reference>
<dbReference type="InterPro" id="IPR013249">
    <property type="entry name" value="RNA_pol_sigma70_r4_t2"/>
</dbReference>
<dbReference type="Pfam" id="PF08281">
    <property type="entry name" value="Sigma70_r4_2"/>
    <property type="match status" value="1"/>
</dbReference>
<dbReference type="InterPro" id="IPR014284">
    <property type="entry name" value="RNA_pol_sigma-70_dom"/>
</dbReference>
<reference evidence="7" key="2">
    <citation type="submission" date="2021-04" db="EMBL/GenBank/DDBJ databases">
        <authorList>
            <person name="Gilroy R."/>
        </authorList>
    </citation>
    <scope>NUCLEOTIDE SEQUENCE</scope>
    <source>
        <strain evidence="7">23274</strain>
    </source>
</reference>
<keyword evidence="2" id="KW-0805">Transcription regulation</keyword>
<dbReference type="GO" id="GO:0003677">
    <property type="term" value="F:DNA binding"/>
    <property type="evidence" value="ECO:0007669"/>
    <property type="project" value="InterPro"/>
</dbReference>
<comment type="similarity">
    <text evidence="1">Belongs to the sigma-70 factor family. ECF subfamily.</text>
</comment>
<dbReference type="GO" id="GO:0016987">
    <property type="term" value="F:sigma factor activity"/>
    <property type="evidence" value="ECO:0007669"/>
    <property type="project" value="UniProtKB-KW"/>
</dbReference>
<dbReference type="EMBL" id="DXFT01000144">
    <property type="protein sequence ID" value="HIX03939.1"/>
    <property type="molecule type" value="Genomic_DNA"/>
</dbReference>
<dbReference type="Pfam" id="PF04542">
    <property type="entry name" value="Sigma70_r2"/>
    <property type="match status" value="1"/>
</dbReference>
<dbReference type="Gene3D" id="1.10.1740.10">
    <property type="match status" value="1"/>
</dbReference>
<dbReference type="Gene3D" id="1.10.10.10">
    <property type="entry name" value="Winged helix-like DNA-binding domain superfamily/Winged helix DNA-binding domain"/>
    <property type="match status" value="1"/>
</dbReference>
<dbReference type="NCBIfam" id="TIGR02937">
    <property type="entry name" value="sigma70-ECF"/>
    <property type="match status" value="1"/>
</dbReference>
<evidence type="ECO:0000256" key="4">
    <source>
        <dbReference type="ARBA" id="ARBA00023163"/>
    </source>
</evidence>
<protein>
    <submittedName>
        <fullName evidence="7">Sigma-70 family RNA polymerase sigma factor</fullName>
    </submittedName>
</protein>
<feature type="domain" description="RNA polymerase sigma-70 region 2" evidence="5">
    <location>
        <begin position="23"/>
        <end position="90"/>
    </location>
</feature>
<dbReference type="PANTHER" id="PTHR43133:SF46">
    <property type="entry name" value="RNA POLYMERASE SIGMA-70 FACTOR ECF SUBFAMILY"/>
    <property type="match status" value="1"/>
</dbReference>
<dbReference type="InterPro" id="IPR039425">
    <property type="entry name" value="RNA_pol_sigma-70-like"/>
</dbReference>
<accession>A0A9D2ABT7</accession>
<dbReference type="GO" id="GO:0006352">
    <property type="term" value="P:DNA-templated transcription initiation"/>
    <property type="evidence" value="ECO:0007669"/>
    <property type="project" value="InterPro"/>
</dbReference>
<dbReference type="Proteomes" id="UP000824202">
    <property type="component" value="Unassembled WGS sequence"/>
</dbReference>
<evidence type="ECO:0000259" key="6">
    <source>
        <dbReference type="Pfam" id="PF08281"/>
    </source>
</evidence>
<gene>
    <name evidence="7" type="ORF">H9863_07490</name>
</gene>
<dbReference type="PANTHER" id="PTHR43133">
    <property type="entry name" value="RNA POLYMERASE ECF-TYPE SIGMA FACTO"/>
    <property type="match status" value="1"/>
</dbReference>
<organism evidence="7 8">
    <name type="scientific">Candidatus Odoribacter faecigallinarum</name>
    <dbReference type="NCBI Taxonomy" id="2838706"/>
    <lineage>
        <taxon>Bacteria</taxon>
        <taxon>Pseudomonadati</taxon>
        <taxon>Bacteroidota</taxon>
        <taxon>Bacteroidia</taxon>
        <taxon>Bacteroidales</taxon>
        <taxon>Odoribacteraceae</taxon>
        <taxon>Odoribacter</taxon>
    </lineage>
</organism>
<dbReference type="AlphaFoldDB" id="A0A9D2ABT7"/>
<dbReference type="SUPFAM" id="SSF88946">
    <property type="entry name" value="Sigma2 domain of RNA polymerase sigma factors"/>
    <property type="match status" value="1"/>
</dbReference>
<sequence>MHETDAEILDALRKNINKGGELLFKRYYKPLVMFADTFLPGSDVAEDFVQDVFYRFIKDKTFLHMTPDALATYLFRCVKHACLNYRRDRREICEADLLHYDLAEEEAMTISPELIDNIRQAIKALPEQTRKIITAIIIHDKKYQETADELHISINTVKSLLASGLKTLRRQFPDTLLLLFMLRE</sequence>
<name>A0A9D2ABT7_9BACT</name>
<feature type="domain" description="RNA polymerase sigma factor 70 region 4 type 2" evidence="6">
    <location>
        <begin position="116"/>
        <end position="168"/>
    </location>
</feature>
<evidence type="ECO:0000313" key="8">
    <source>
        <dbReference type="Proteomes" id="UP000824202"/>
    </source>
</evidence>
<keyword evidence="4" id="KW-0804">Transcription</keyword>
<dbReference type="SUPFAM" id="SSF88659">
    <property type="entry name" value="Sigma3 and sigma4 domains of RNA polymerase sigma factors"/>
    <property type="match status" value="1"/>
</dbReference>